<keyword evidence="1" id="KW-0472">Membrane</keyword>
<keyword evidence="1" id="KW-1133">Transmembrane helix</keyword>
<organism evidence="2">
    <name type="scientific">uncultured Desulfovibrio sp</name>
    <dbReference type="NCBI Taxonomy" id="167968"/>
    <lineage>
        <taxon>Bacteria</taxon>
        <taxon>Pseudomonadati</taxon>
        <taxon>Thermodesulfobacteriota</taxon>
        <taxon>Desulfovibrionia</taxon>
        <taxon>Desulfovibrionales</taxon>
        <taxon>Desulfovibrionaceae</taxon>
        <taxon>Desulfovibrio</taxon>
        <taxon>environmental samples</taxon>
    </lineage>
</organism>
<sequence>MIEHEFVRTWGWLLALVTNGLLLWAGWTLCKKFVTREDFTAHLAAEESHKAATRDHLAEHDIAVNALTDKINAMPGKDAIHVLDVKLVSIQGELTRTNEALRGLRDIMHRVENQSELLYRDRLEGKG</sequence>
<evidence type="ECO:0000313" key="2">
    <source>
        <dbReference type="EMBL" id="SBV96731.1"/>
    </source>
</evidence>
<accession>A0A212JBD6</accession>
<dbReference type="EMBL" id="FLUP01000001">
    <property type="protein sequence ID" value="SBV96731.1"/>
    <property type="molecule type" value="Genomic_DNA"/>
</dbReference>
<protein>
    <submittedName>
        <fullName evidence="2">Putative E or D</fullName>
    </submittedName>
</protein>
<evidence type="ECO:0000256" key="1">
    <source>
        <dbReference type="SAM" id="Phobius"/>
    </source>
</evidence>
<dbReference type="AlphaFoldDB" id="A0A212JBD6"/>
<dbReference type="RefSeq" id="WP_227118616.1">
    <property type="nucleotide sequence ID" value="NZ_LT598928.1"/>
</dbReference>
<name>A0A212JBD6_9BACT</name>
<feature type="transmembrane region" description="Helical" evidence="1">
    <location>
        <begin position="12"/>
        <end position="30"/>
    </location>
</feature>
<reference evidence="2" key="1">
    <citation type="submission" date="2016-04" db="EMBL/GenBank/DDBJ databases">
        <authorList>
            <person name="Evans L.H."/>
            <person name="Alamgir A."/>
            <person name="Owens N."/>
            <person name="Weber N.D."/>
            <person name="Virtaneva K."/>
            <person name="Barbian K."/>
            <person name="Babar A."/>
            <person name="Rosenke K."/>
        </authorList>
    </citation>
    <scope>NUCLEOTIDE SEQUENCE</scope>
    <source>
        <strain evidence="2">92-2</strain>
    </source>
</reference>
<proteinExistence type="predicted"/>
<gene>
    <name evidence="2" type="ORF">KM92DES2_10830</name>
</gene>
<keyword evidence="1" id="KW-0812">Transmembrane</keyword>